<evidence type="ECO:0008006" key="3">
    <source>
        <dbReference type="Google" id="ProtNLM"/>
    </source>
</evidence>
<keyword evidence="2" id="KW-1185">Reference proteome</keyword>
<dbReference type="InterPro" id="IPR011050">
    <property type="entry name" value="Pectin_lyase_fold/virulence"/>
</dbReference>
<reference evidence="1 2" key="1">
    <citation type="submission" date="2016-10" db="EMBL/GenBank/DDBJ databases">
        <authorList>
            <person name="de Groot N.N."/>
        </authorList>
    </citation>
    <scope>NUCLEOTIDE SEQUENCE [LARGE SCALE GENOMIC DNA]</scope>
    <source>
        <strain evidence="1 2">DSM 43941</strain>
    </source>
</reference>
<evidence type="ECO:0000313" key="2">
    <source>
        <dbReference type="Proteomes" id="UP000198688"/>
    </source>
</evidence>
<name>A0A1H2CV35_9ACTN</name>
<dbReference type="AlphaFoldDB" id="A0A1H2CV35"/>
<dbReference type="Proteomes" id="UP000198688">
    <property type="component" value="Chromosome I"/>
</dbReference>
<dbReference type="STRING" id="113562.SAMN04489716_6946"/>
<sequence length="316" mass="33399">MDVPRHTGRRLAETEDQLITRMLGHPTFPAPLRGLWYSPALPGPPVPQPSRFRDATNTGLARLGITETDLAEYTGPGGYDRGGPYLIEDQVIGVDIRLYNSVQMTIRRCKILAHIDVDSVDAALTLEDSHVDAGPWSNAAIGFQNLTILRCNVQGGITAVNGSYNVVVQDSYLHGQVISAAGSDHAGGFLCSGGGNIELRGSTIWCSVQDNGHGGGPSNNLNLFGDLGPLRNIRVKGCYFPATAGGYSVSLGHNPGKPYGDNPAGIVFVDNVLGRDLQTGRGGAYGTVTSFLASEPSNLYAGNVWADNGQPVPVNT</sequence>
<accession>A0A1H2CV35</accession>
<organism evidence="1 2">
    <name type="scientific">Actinoplanes derwentensis</name>
    <dbReference type="NCBI Taxonomy" id="113562"/>
    <lineage>
        <taxon>Bacteria</taxon>
        <taxon>Bacillati</taxon>
        <taxon>Actinomycetota</taxon>
        <taxon>Actinomycetes</taxon>
        <taxon>Micromonosporales</taxon>
        <taxon>Micromonosporaceae</taxon>
        <taxon>Actinoplanes</taxon>
    </lineage>
</organism>
<proteinExistence type="predicted"/>
<evidence type="ECO:0000313" key="1">
    <source>
        <dbReference type="EMBL" id="SDT74321.1"/>
    </source>
</evidence>
<dbReference type="EMBL" id="LT629758">
    <property type="protein sequence ID" value="SDT74321.1"/>
    <property type="molecule type" value="Genomic_DNA"/>
</dbReference>
<gene>
    <name evidence="1" type="ORF">SAMN04489716_6946</name>
</gene>
<protein>
    <recommendedName>
        <fullName evidence="3">Right handed beta helix region</fullName>
    </recommendedName>
</protein>
<dbReference type="SUPFAM" id="SSF51126">
    <property type="entry name" value="Pectin lyase-like"/>
    <property type="match status" value="1"/>
</dbReference>